<dbReference type="CDD" id="cd06267">
    <property type="entry name" value="PBP1_LacI_sugar_binding-like"/>
    <property type="match status" value="1"/>
</dbReference>
<reference evidence="6 7" key="1">
    <citation type="submission" date="2017-11" db="EMBL/GenBank/DDBJ databases">
        <title>Genomic Encyclopedia of Archaeal and Bacterial Type Strains, Phase II (KMG-II): From Individual Species to Whole Genera.</title>
        <authorList>
            <person name="Goeker M."/>
        </authorList>
    </citation>
    <scope>NUCLEOTIDE SEQUENCE [LARGE SCALE GENOMIC DNA]</scope>
    <source>
        <strain evidence="6 7">DSM 16400</strain>
    </source>
</reference>
<evidence type="ECO:0000256" key="1">
    <source>
        <dbReference type="ARBA" id="ARBA00022491"/>
    </source>
</evidence>
<sequence length="363" mass="38603">MNEPTARRRDVTVADVAREAKVAKATAARSLGGYGAVSDDVRQRVQAAAEALGYHANGLARSMNTGRSNTIGVIVGDIENPYFGLAMRGITDTAKAAGYDVILANTGEQLDAEIDAARVFVEKRVDGFIVAPASFTLTDHLSDIMHSGRPLVLLDRHVANLDDVDVIEVDNEKVAHAAAQHLIDRGHERIAFITTLELGSNPYQAGDELGVSSVSARVNGILAAMNTAGVDNSERYLRFGANSGSGVKGVTRELMQLEEPPTAIIASDSLIAMGVLGELRELGLTVPDDVSFIMFDDFEWATLISPALTVIAQPVYEVGVAAATRLIARIEGRVTGEPIQVFPAALVHRKSVAPPRVVGRDDA</sequence>
<dbReference type="CDD" id="cd01392">
    <property type="entry name" value="HTH_LacI"/>
    <property type="match status" value="1"/>
</dbReference>
<dbReference type="InterPro" id="IPR028082">
    <property type="entry name" value="Peripla_BP_I"/>
</dbReference>
<dbReference type="GO" id="GO:0000976">
    <property type="term" value="F:transcription cis-regulatory region binding"/>
    <property type="evidence" value="ECO:0007669"/>
    <property type="project" value="TreeGrafter"/>
</dbReference>
<dbReference type="Pfam" id="PF00356">
    <property type="entry name" value="LacI"/>
    <property type="match status" value="1"/>
</dbReference>
<dbReference type="RefSeq" id="WP_100388524.1">
    <property type="nucleotide sequence ID" value="NZ_BMZU01000001.1"/>
</dbReference>
<dbReference type="InterPro" id="IPR000843">
    <property type="entry name" value="HTH_LacI"/>
</dbReference>
<dbReference type="PROSITE" id="PS50932">
    <property type="entry name" value="HTH_LACI_2"/>
    <property type="match status" value="1"/>
</dbReference>
<dbReference type="AlphaFoldDB" id="A0A2M9D829"/>
<evidence type="ECO:0000256" key="2">
    <source>
        <dbReference type="ARBA" id="ARBA00023015"/>
    </source>
</evidence>
<dbReference type="InterPro" id="IPR010982">
    <property type="entry name" value="Lambda_DNA-bd_dom_sf"/>
</dbReference>
<keyword evidence="1" id="KW-0678">Repressor</keyword>
<dbReference type="Gene3D" id="3.40.50.2300">
    <property type="match status" value="2"/>
</dbReference>
<dbReference type="PANTHER" id="PTHR30146:SF148">
    <property type="entry name" value="HTH-TYPE TRANSCRIPTIONAL REPRESSOR PURR-RELATED"/>
    <property type="match status" value="1"/>
</dbReference>
<dbReference type="Gene3D" id="1.10.260.40">
    <property type="entry name" value="lambda repressor-like DNA-binding domains"/>
    <property type="match status" value="1"/>
</dbReference>
<keyword evidence="3" id="KW-0238">DNA-binding</keyword>
<dbReference type="SUPFAM" id="SSF47413">
    <property type="entry name" value="lambda repressor-like DNA-binding domains"/>
    <property type="match status" value="1"/>
</dbReference>
<dbReference type="PANTHER" id="PTHR30146">
    <property type="entry name" value="LACI-RELATED TRANSCRIPTIONAL REPRESSOR"/>
    <property type="match status" value="1"/>
</dbReference>
<dbReference type="Pfam" id="PF00532">
    <property type="entry name" value="Peripla_BP_1"/>
    <property type="match status" value="1"/>
</dbReference>
<gene>
    <name evidence="6" type="ORF">CLV85_1059</name>
</gene>
<protein>
    <submittedName>
        <fullName evidence="6">LacI family transcriptional regulator</fullName>
    </submittedName>
</protein>
<evidence type="ECO:0000313" key="7">
    <source>
        <dbReference type="Proteomes" id="UP000231742"/>
    </source>
</evidence>
<feature type="domain" description="HTH lacI-type" evidence="5">
    <location>
        <begin position="11"/>
        <end position="65"/>
    </location>
</feature>
<dbReference type="EMBL" id="PGFH01000001">
    <property type="protein sequence ID" value="PJJ81875.1"/>
    <property type="molecule type" value="Genomic_DNA"/>
</dbReference>
<keyword evidence="2" id="KW-0805">Transcription regulation</keyword>
<dbReference type="Proteomes" id="UP000231742">
    <property type="component" value="Unassembled WGS sequence"/>
</dbReference>
<dbReference type="SUPFAM" id="SSF53822">
    <property type="entry name" value="Periplasmic binding protein-like I"/>
    <property type="match status" value="1"/>
</dbReference>
<accession>A0A2M9D829</accession>
<evidence type="ECO:0000259" key="5">
    <source>
        <dbReference type="PROSITE" id="PS50932"/>
    </source>
</evidence>
<dbReference type="SMART" id="SM00354">
    <property type="entry name" value="HTH_LACI"/>
    <property type="match status" value="1"/>
</dbReference>
<proteinExistence type="predicted"/>
<evidence type="ECO:0000256" key="4">
    <source>
        <dbReference type="ARBA" id="ARBA00023163"/>
    </source>
</evidence>
<keyword evidence="4" id="KW-0804">Transcription</keyword>
<comment type="caution">
    <text evidence="6">The sequence shown here is derived from an EMBL/GenBank/DDBJ whole genome shotgun (WGS) entry which is preliminary data.</text>
</comment>
<name>A0A2M9D829_9MICO</name>
<keyword evidence="7" id="KW-1185">Reference proteome</keyword>
<organism evidence="6 7">
    <name type="scientific">Salinibacterium amurskyense</name>
    <dbReference type="NCBI Taxonomy" id="205941"/>
    <lineage>
        <taxon>Bacteria</taxon>
        <taxon>Bacillati</taxon>
        <taxon>Actinomycetota</taxon>
        <taxon>Actinomycetes</taxon>
        <taxon>Micrococcales</taxon>
        <taxon>Microbacteriaceae</taxon>
        <taxon>Salinibacterium</taxon>
    </lineage>
</organism>
<dbReference type="InterPro" id="IPR001761">
    <property type="entry name" value="Peripla_BP/Lac1_sug-bd_dom"/>
</dbReference>
<dbReference type="OrthoDB" id="37081at2"/>
<dbReference type="GO" id="GO:0003700">
    <property type="term" value="F:DNA-binding transcription factor activity"/>
    <property type="evidence" value="ECO:0007669"/>
    <property type="project" value="TreeGrafter"/>
</dbReference>
<evidence type="ECO:0000256" key="3">
    <source>
        <dbReference type="ARBA" id="ARBA00023125"/>
    </source>
</evidence>
<evidence type="ECO:0000313" key="6">
    <source>
        <dbReference type="EMBL" id="PJJ81875.1"/>
    </source>
</evidence>